<proteinExistence type="predicted"/>
<keyword evidence="2" id="KW-1185">Reference proteome</keyword>
<gene>
    <name evidence="1" type="ORF">LCI18_013455</name>
</gene>
<accession>A0ACD3ZN50</accession>
<dbReference type="Proteomes" id="UP000830768">
    <property type="component" value="Chromosome 11"/>
</dbReference>
<reference evidence="1" key="1">
    <citation type="submission" date="2021-11" db="EMBL/GenBank/DDBJ databases">
        <title>Fusarium solani-melongenae Genome sequencing and assembly.</title>
        <authorList>
            <person name="Xie S."/>
            <person name="Huang L."/>
            <person name="Zhang X."/>
        </authorList>
    </citation>
    <scope>NUCLEOTIDE SEQUENCE</scope>
    <source>
        <strain evidence="1">CRI 24-3</strain>
    </source>
</reference>
<evidence type="ECO:0000313" key="1">
    <source>
        <dbReference type="EMBL" id="UPL02521.1"/>
    </source>
</evidence>
<protein>
    <submittedName>
        <fullName evidence="1">Uncharacterized protein</fullName>
    </submittedName>
</protein>
<evidence type="ECO:0000313" key="2">
    <source>
        <dbReference type="Proteomes" id="UP000830768"/>
    </source>
</evidence>
<dbReference type="EMBL" id="CP090039">
    <property type="protein sequence ID" value="UPL02521.1"/>
    <property type="molecule type" value="Genomic_DNA"/>
</dbReference>
<organism evidence="1 2">
    <name type="scientific">Fusarium solani subsp. cucurbitae</name>
    <name type="common">Neocosmosporum cucurbitae</name>
    <dbReference type="NCBI Taxonomy" id="2747967"/>
    <lineage>
        <taxon>Eukaryota</taxon>
        <taxon>Fungi</taxon>
        <taxon>Dikarya</taxon>
        <taxon>Ascomycota</taxon>
        <taxon>Pezizomycotina</taxon>
        <taxon>Sordariomycetes</taxon>
        <taxon>Hypocreomycetidae</taxon>
        <taxon>Hypocreales</taxon>
        <taxon>Nectriaceae</taxon>
        <taxon>Fusarium</taxon>
        <taxon>Fusarium solani species complex</taxon>
    </lineage>
</organism>
<name>A0ACD3ZN50_FUSSC</name>
<sequence>MLGLESNEVNSISSDHFINLEFTTKPLPIDLASMRPTARVFARYLEAGTPTGLTGLWTHATPRSTLLYLYGTTLSKLQNIPETSMYRQSVEAVTKHRMSLVEQLVPPGYEEWAVRAKELVNKNSSQFRVASGRVDGSEARTVKIGNKVFVVGRKHEEGDIRLEEWNGEVNEGPEYEGIRTAAEREDQVVWAERKPLENHEQVEWEDEPQLTADQISELEHKIGAGLIEEVIQVAEGELQLIETMEKTKVWEDLEEKPVEGQWTYFDRTN</sequence>